<evidence type="ECO:0000256" key="5">
    <source>
        <dbReference type="SAM" id="MobiDB-lite"/>
    </source>
</evidence>
<dbReference type="PANTHER" id="PTHR12510:SF4">
    <property type="entry name" value="GAMMA-GLUTAMYLAMINECYCLOTRANSFERASE"/>
    <property type="match status" value="1"/>
</dbReference>
<evidence type="ECO:0000259" key="6">
    <source>
        <dbReference type="Pfam" id="PF06094"/>
    </source>
</evidence>
<sequence>MLNMEEFVEQKLLPISKPGHQRGSGIGRSSRSSGSRPNQRSQGSSVSRRDIVRTSDQPPNLIPSIDSGGKKLHDIFVYGTLKKGQPNYHVMTDPNNGKAVFKGIGRTTDKYPLVIAEKGNIPFLLNVPGTGHHIAGEIYSVDDQMLQFLDEFESCPDMYQRTIKRIEILEWRGKDDSPEGRAAANTTECFVYSTTSYPPEWLNLPYLDCYDSYGTHGLHYINHRDR</sequence>
<dbReference type="EMBL" id="CAUEEQ010079357">
    <property type="protein sequence ID" value="CAJ0968532.1"/>
    <property type="molecule type" value="Genomic_DNA"/>
</dbReference>
<evidence type="ECO:0000256" key="2">
    <source>
        <dbReference type="ARBA" id="ARBA00008861"/>
    </source>
</evidence>
<feature type="domain" description="Gamma-glutamylcyclotransferase AIG2-like" evidence="6">
    <location>
        <begin position="75"/>
        <end position="194"/>
    </location>
</feature>
<gene>
    <name evidence="7" type="ORF">RIMI_LOCUS23163989</name>
</gene>
<protein>
    <recommendedName>
        <fullName evidence="4">Gamma-glutamylaminecyclotransferase</fullName>
        <ecNumber evidence="4">4.3.2.8</ecNumber>
    </recommendedName>
</protein>
<reference evidence="7" key="1">
    <citation type="submission" date="2023-07" db="EMBL/GenBank/DDBJ databases">
        <authorList>
            <person name="Stuckert A."/>
        </authorList>
    </citation>
    <scope>NUCLEOTIDE SEQUENCE</scope>
</reference>
<comment type="caution">
    <text evidence="7">The sequence shown here is derived from an EMBL/GenBank/DDBJ whole genome shotgun (WGS) entry which is preliminary data.</text>
</comment>
<dbReference type="InterPro" id="IPR039126">
    <property type="entry name" value="GGACT"/>
</dbReference>
<evidence type="ECO:0000256" key="3">
    <source>
        <dbReference type="ARBA" id="ARBA00023239"/>
    </source>
</evidence>
<organism evidence="7 8">
    <name type="scientific">Ranitomeya imitator</name>
    <name type="common">mimic poison frog</name>
    <dbReference type="NCBI Taxonomy" id="111125"/>
    <lineage>
        <taxon>Eukaryota</taxon>
        <taxon>Metazoa</taxon>
        <taxon>Chordata</taxon>
        <taxon>Craniata</taxon>
        <taxon>Vertebrata</taxon>
        <taxon>Euteleostomi</taxon>
        <taxon>Amphibia</taxon>
        <taxon>Batrachia</taxon>
        <taxon>Anura</taxon>
        <taxon>Neobatrachia</taxon>
        <taxon>Hyloidea</taxon>
        <taxon>Dendrobatidae</taxon>
        <taxon>Dendrobatinae</taxon>
        <taxon>Ranitomeya</taxon>
    </lineage>
</organism>
<dbReference type="InterPro" id="IPR013024">
    <property type="entry name" value="GGCT-like"/>
</dbReference>
<evidence type="ECO:0000256" key="4">
    <source>
        <dbReference type="RuleBase" id="RU367036"/>
    </source>
</evidence>
<dbReference type="Pfam" id="PF06094">
    <property type="entry name" value="GGACT"/>
    <property type="match status" value="1"/>
</dbReference>
<proteinExistence type="inferred from homology"/>
<feature type="region of interest" description="Disordered" evidence="5">
    <location>
        <begin position="12"/>
        <end position="67"/>
    </location>
</feature>
<dbReference type="PANTHER" id="PTHR12510">
    <property type="entry name" value="TROPONIN C-AKIN-1 PROTEIN"/>
    <property type="match status" value="1"/>
</dbReference>
<dbReference type="InterPro" id="IPR009288">
    <property type="entry name" value="AIG2-like_dom"/>
</dbReference>
<keyword evidence="3 4" id="KW-0456">Lyase</keyword>
<comment type="catalytic activity">
    <reaction evidence="1 4">
        <text>epsilon-(gamma-L-glutamyl)-L-lysine = 5-oxo-L-proline + L-lysine</text>
        <dbReference type="Rhea" id="RHEA:16961"/>
        <dbReference type="ChEBI" id="CHEBI:32551"/>
        <dbReference type="ChEBI" id="CHEBI:58402"/>
        <dbReference type="ChEBI" id="CHEBI:133752"/>
        <dbReference type="EC" id="4.3.2.8"/>
    </reaction>
</comment>
<accession>A0ABN9MNZ8</accession>
<keyword evidence="8" id="KW-1185">Reference proteome</keyword>
<comment type="function">
    <text evidence="4">Catalyzes the formation of 5-oxo-L-proline from L-gamma-glutamyl-L-epsilon-lysine.</text>
</comment>
<dbReference type="CDD" id="cd06661">
    <property type="entry name" value="GGCT_like"/>
    <property type="match status" value="1"/>
</dbReference>
<dbReference type="Proteomes" id="UP001176940">
    <property type="component" value="Unassembled WGS sequence"/>
</dbReference>
<evidence type="ECO:0000313" key="8">
    <source>
        <dbReference type="Proteomes" id="UP001176940"/>
    </source>
</evidence>
<feature type="compositionally biased region" description="Low complexity" evidence="5">
    <location>
        <begin position="21"/>
        <end position="45"/>
    </location>
</feature>
<comment type="similarity">
    <text evidence="2 4">Belongs to the gamma-glutamylcyclotransferase family.</text>
</comment>
<evidence type="ECO:0000256" key="1">
    <source>
        <dbReference type="ARBA" id="ARBA00001684"/>
    </source>
</evidence>
<evidence type="ECO:0000313" key="7">
    <source>
        <dbReference type="EMBL" id="CAJ0968532.1"/>
    </source>
</evidence>
<dbReference type="InterPro" id="IPR036568">
    <property type="entry name" value="GGCT-like_sf"/>
</dbReference>
<name>A0ABN9MNZ8_9NEOB</name>
<dbReference type="Gene3D" id="3.10.490.10">
    <property type="entry name" value="Gamma-glutamyl cyclotransferase-like"/>
    <property type="match status" value="1"/>
</dbReference>
<dbReference type="EC" id="4.3.2.8" evidence="4"/>
<dbReference type="SUPFAM" id="SSF110857">
    <property type="entry name" value="Gamma-glutamyl cyclotransferase-like"/>
    <property type="match status" value="1"/>
</dbReference>